<evidence type="ECO:0000256" key="1">
    <source>
        <dbReference type="SAM" id="MobiDB-lite"/>
    </source>
</evidence>
<dbReference type="EMBL" id="DS231615">
    <property type="protein sequence ID" value="EDU40401.1"/>
    <property type="molecule type" value="Genomic_DNA"/>
</dbReference>
<feature type="region of interest" description="Disordered" evidence="1">
    <location>
        <begin position="1"/>
        <end position="37"/>
    </location>
</feature>
<dbReference type="HOGENOM" id="CLU_2672292_0_0_1"/>
<accession>B2VU39</accession>
<evidence type="ECO:0000313" key="3">
    <source>
        <dbReference type="Proteomes" id="UP000001471"/>
    </source>
</evidence>
<protein>
    <submittedName>
        <fullName evidence="2">Uncharacterized protein</fullName>
    </submittedName>
</protein>
<proteinExistence type="predicted"/>
<reference evidence="3" key="1">
    <citation type="journal article" date="2013" name="G3 (Bethesda)">
        <title>Comparative genomics of a plant-pathogenic fungus, Pyrenophora tritici-repentis, reveals transduplication and the impact of repeat elements on pathogenicity and population divergence.</title>
        <authorList>
            <person name="Manning V.A."/>
            <person name="Pandelova I."/>
            <person name="Dhillon B."/>
            <person name="Wilhelm L.J."/>
            <person name="Goodwin S.B."/>
            <person name="Berlin A.M."/>
            <person name="Figueroa M."/>
            <person name="Freitag M."/>
            <person name="Hane J.K."/>
            <person name="Henrissat B."/>
            <person name="Holman W.H."/>
            <person name="Kodira C.D."/>
            <person name="Martin J."/>
            <person name="Oliver R.P."/>
            <person name="Robbertse B."/>
            <person name="Schackwitz W."/>
            <person name="Schwartz D.C."/>
            <person name="Spatafora J.W."/>
            <person name="Turgeon B.G."/>
            <person name="Yandava C."/>
            <person name="Young S."/>
            <person name="Zhou S."/>
            <person name="Zeng Q."/>
            <person name="Grigoriev I.V."/>
            <person name="Ma L.-J."/>
            <person name="Ciuffetti L.M."/>
        </authorList>
    </citation>
    <scope>NUCLEOTIDE SEQUENCE [LARGE SCALE GENOMIC DNA]</scope>
    <source>
        <strain evidence="3">Pt-1C-BFP</strain>
    </source>
</reference>
<gene>
    <name evidence="2" type="ORF">PTRG_00963</name>
</gene>
<dbReference type="InParanoid" id="B2VU39"/>
<organism evidence="2 3">
    <name type="scientific">Pyrenophora tritici-repentis (strain Pt-1C-BFP)</name>
    <name type="common">Wheat tan spot fungus</name>
    <name type="synonym">Drechslera tritici-repentis</name>
    <dbReference type="NCBI Taxonomy" id="426418"/>
    <lineage>
        <taxon>Eukaryota</taxon>
        <taxon>Fungi</taxon>
        <taxon>Dikarya</taxon>
        <taxon>Ascomycota</taxon>
        <taxon>Pezizomycotina</taxon>
        <taxon>Dothideomycetes</taxon>
        <taxon>Pleosporomycetidae</taxon>
        <taxon>Pleosporales</taxon>
        <taxon>Pleosporineae</taxon>
        <taxon>Pleosporaceae</taxon>
        <taxon>Pyrenophora</taxon>
    </lineage>
</organism>
<sequence>MPAGMKRRWQQGTSSDAAPPPKKRAPVRKAPSSPRPYNISFGVTGEERMIISSNATNFEPLCVTYRKPTWTVTQV</sequence>
<dbReference type="Proteomes" id="UP000001471">
    <property type="component" value="Unassembled WGS sequence"/>
</dbReference>
<dbReference type="AlphaFoldDB" id="B2VU39"/>
<name>B2VU39_PYRTR</name>
<evidence type="ECO:0000313" key="2">
    <source>
        <dbReference type="EMBL" id="EDU40401.1"/>
    </source>
</evidence>